<evidence type="ECO:0000313" key="2">
    <source>
        <dbReference type="Proteomes" id="UP000828048"/>
    </source>
</evidence>
<name>A0ACB7ZDX4_9ERIC</name>
<sequence length="230" mass="26760">MAPSGQMKLLAWNSQGLGRALTANQLKELCRLHSPQLVFISETKNQFCRVDFIWKLIGMDCAQIVDPIGQQSSVDWVVWGYFNDVLWADEKQGGRHREAWSLKAFRDFVAKLEAVDLGFSGYSFTWANRRGGNGLIKERLDRAFGISGQFRFDNRWKDYPGCKDVMCGGWQRHFPGSKMFNVFNKVRNTRKELRAWSKEQKFNARKRINELQGQLQEIGEDRKHGDYRED</sequence>
<dbReference type="Proteomes" id="UP000828048">
    <property type="component" value="Chromosome 12"/>
</dbReference>
<evidence type="ECO:0000313" key="1">
    <source>
        <dbReference type="EMBL" id="KAH7864050.1"/>
    </source>
</evidence>
<organism evidence="1 2">
    <name type="scientific">Vaccinium darrowii</name>
    <dbReference type="NCBI Taxonomy" id="229202"/>
    <lineage>
        <taxon>Eukaryota</taxon>
        <taxon>Viridiplantae</taxon>
        <taxon>Streptophyta</taxon>
        <taxon>Embryophyta</taxon>
        <taxon>Tracheophyta</taxon>
        <taxon>Spermatophyta</taxon>
        <taxon>Magnoliopsida</taxon>
        <taxon>eudicotyledons</taxon>
        <taxon>Gunneridae</taxon>
        <taxon>Pentapetalae</taxon>
        <taxon>asterids</taxon>
        <taxon>Ericales</taxon>
        <taxon>Ericaceae</taxon>
        <taxon>Vaccinioideae</taxon>
        <taxon>Vaccinieae</taxon>
        <taxon>Vaccinium</taxon>
    </lineage>
</organism>
<reference evidence="1 2" key="1">
    <citation type="journal article" date="2021" name="Hortic Res">
        <title>High-quality reference genome and annotation aids understanding of berry development for evergreen blueberry (Vaccinium darrowii).</title>
        <authorList>
            <person name="Yu J."/>
            <person name="Hulse-Kemp A.M."/>
            <person name="Babiker E."/>
            <person name="Staton M."/>
        </authorList>
    </citation>
    <scope>NUCLEOTIDE SEQUENCE [LARGE SCALE GENOMIC DNA]</scope>
    <source>
        <strain evidence="2">cv. NJ 8807/NJ 8810</strain>
        <tissue evidence="1">Young leaf</tissue>
    </source>
</reference>
<gene>
    <name evidence="1" type="ORF">Vadar_025101</name>
</gene>
<keyword evidence="2" id="KW-1185">Reference proteome</keyword>
<dbReference type="EMBL" id="CM037162">
    <property type="protein sequence ID" value="KAH7864050.1"/>
    <property type="molecule type" value="Genomic_DNA"/>
</dbReference>
<accession>A0ACB7ZDX4</accession>
<comment type="caution">
    <text evidence="1">The sequence shown here is derived from an EMBL/GenBank/DDBJ whole genome shotgun (WGS) entry which is preliminary data.</text>
</comment>
<protein>
    <submittedName>
        <fullName evidence="1">Uncharacterized protein</fullName>
    </submittedName>
</protein>
<proteinExistence type="predicted"/>